<protein>
    <submittedName>
        <fullName evidence="1">Uncharacterized protein</fullName>
    </submittedName>
</protein>
<accession>A0A0P9F9V2</accession>
<dbReference type="AlphaFoldDB" id="A0A0P9F9V2"/>
<comment type="caution">
    <text evidence="1">The sequence shown here is derived from an EMBL/GenBank/DDBJ whole genome shotgun (WGS) entry which is preliminary data.</text>
</comment>
<name>A0A0P9F9V2_9CHLR</name>
<dbReference type="Proteomes" id="UP000050509">
    <property type="component" value="Unassembled WGS sequence"/>
</dbReference>
<sequence length="68" mass="6830">MIESAGDLLLAKLARPQPPAPLIARPALLAQITAGVGRKLTLLAVQAGVAGAEYLMALTGAVVLVSVV</sequence>
<evidence type="ECO:0000313" key="2">
    <source>
        <dbReference type="Proteomes" id="UP000050509"/>
    </source>
</evidence>
<dbReference type="EMBL" id="LJCR01002087">
    <property type="protein sequence ID" value="KPV49260.1"/>
    <property type="molecule type" value="Genomic_DNA"/>
</dbReference>
<gene>
    <name evidence="1" type="ORF">SE17_33635</name>
</gene>
<keyword evidence="2" id="KW-1185">Reference proteome</keyword>
<proteinExistence type="predicted"/>
<feature type="non-terminal residue" evidence="1">
    <location>
        <position position="68"/>
    </location>
</feature>
<reference evidence="1 2" key="1">
    <citation type="submission" date="2015-09" db="EMBL/GenBank/DDBJ databases">
        <title>Draft genome sequence of Kouleothrix aurantiaca JCM 19913.</title>
        <authorList>
            <person name="Hemp J."/>
        </authorList>
    </citation>
    <scope>NUCLEOTIDE SEQUENCE [LARGE SCALE GENOMIC DNA]</scope>
    <source>
        <strain evidence="1 2">COM-B</strain>
    </source>
</reference>
<organism evidence="1 2">
    <name type="scientific">Kouleothrix aurantiaca</name>
    <dbReference type="NCBI Taxonomy" id="186479"/>
    <lineage>
        <taxon>Bacteria</taxon>
        <taxon>Bacillati</taxon>
        <taxon>Chloroflexota</taxon>
        <taxon>Chloroflexia</taxon>
        <taxon>Chloroflexales</taxon>
        <taxon>Roseiflexineae</taxon>
        <taxon>Roseiflexaceae</taxon>
        <taxon>Kouleothrix</taxon>
    </lineage>
</organism>
<evidence type="ECO:0000313" key="1">
    <source>
        <dbReference type="EMBL" id="KPV49260.1"/>
    </source>
</evidence>